<feature type="transmembrane region" description="Helical" evidence="2">
    <location>
        <begin position="92"/>
        <end position="112"/>
    </location>
</feature>
<gene>
    <name evidence="3" type="ORF">GCM10010430_00150</name>
</gene>
<keyword evidence="2" id="KW-0812">Transmembrane</keyword>
<dbReference type="InterPro" id="IPR011746">
    <property type="entry name" value="Trp_synth-assoc_CHP"/>
</dbReference>
<keyword evidence="2" id="KW-0472">Membrane</keyword>
<dbReference type="InterPro" id="IPR019051">
    <property type="entry name" value="Trp_biosyn_TM_oprn/chp"/>
</dbReference>
<reference evidence="4" key="1">
    <citation type="journal article" date="2019" name="Int. J. Syst. Evol. Microbiol.">
        <title>The Global Catalogue of Microorganisms (GCM) 10K type strain sequencing project: providing services to taxonomists for standard genome sequencing and annotation.</title>
        <authorList>
            <consortium name="The Broad Institute Genomics Platform"/>
            <consortium name="The Broad Institute Genome Sequencing Center for Infectious Disease"/>
            <person name="Wu L."/>
            <person name="Ma J."/>
        </authorList>
    </citation>
    <scope>NUCLEOTIDE SEQUENCE [LARGE SCALE GENOMIC DNA]</scope>
    <source>
        <strain evidence="4">JCM 7356</strain>
    </source>
</reference>
<comment type="caution">
    <text evidence="3">The sequence shown here is derived from an EMBL/GenBank/DDBJ whole genome shotgun (WGS) entry which is preliminary data.</text>
</comment>
<evidence type="ECO:0000256" key="1">
    <source>
        <dbReference type="SAM" id="MobiDB-lite"/>
    </source>
</evidence>
<feature type="transmembrane region" description="Helical" evidence="2">
    <location>
        <begin position="67"/>
        <end position="85"/>
    </location>
</feature>
<protein>
    <submittedName>
        <fullName evidence="3">TIGR02234 family membrane protein</fullName>
    </submittedName>
</protein>
<evidence type="ECO:0000313" key="4">
    <source>
        <dbReference type="Proteomes" id="UP001500305"/>
    </source>
</evidence>
<keyword evidence="4" id="KW-1185">Reference proteome</keyword>
<feature type="region of interest" description="Disordered" evidence="1">
    <location>
        <begin position="173"/>
        <end position="208"/>
    </location>
</feature>
<evidence type="ECO:0000313" key="3">
    <source>
        <dbReference type="EMBL" id="GAA2225416.1"/>
    </source>
</evidence>
<dbReference type="EMBL" id="BAAATR010000001">
    <property type="protein sequence ID" value="GAA2225416.1"/>
    <property type="molecule type" value="Genomic_DNA"/>
</dbReference>
<proteinExistence type="predicted"/>
<accession>A0ABP5Q3R9</accession>
<name>A0ABP5Q3R9_9ACTN</name>
<dbReference type="NCBIfam" id="TIGR02234">
    <property type="entry name" value="trp_oprn_chp"/>
    <property type="match status" value="1"/>
</dbReference>
<keyword evidence="2" id="KW-1133">Transmembrane helix</keyword>
<evidence type="ECO:0000256" key="2">
    <source>
        <dbReference type="SAM" id="Phobius"/>
    </source>
</evidence>
<dbReference type="RefSeq" id="WP_344634038.1">
    <property type="nucleotide sequence ID" value="NZ_BAAATR010000001.1"/>
</dbReference>
<feature type="transmembrane region" description="Helical" evidence="2">
    <location>
        <begin position="140"/>
        <end position="160"/>
    </location>
</feature>
<sequence>MSATTSSESAAPVPAERRGGRRSLGVMLLLTALGAVLVLTAVGRTWAEGTLPAKMAVSVTGSAVSGLPTGLTLAVMAAAAAVFAVRGTGRIVVGALAALAGAGVAVTSALGASDTSALDAEAARKLALVSAQAELPSHTAWPWVAVAGGVLLALAGLITVRSGRDWPAMGARYEAPAGQAPGAGKRPKPAGTPAELWQALDRGEDPTG</sequence>
<dbReference type="Pfam" id="PF09534">
    <property type="entry name" value="Trp_oprn_chp"/>
    <property type="match status" value="1"/>
</dbReference>
<dbReference type="Proteomes" id="UP001500305">
    <property type="component" value="Unassembled WGS sequence"/>
</dbReference>
<organism evidence="3 4">
    <name type="scientific">Kitasatospora cystarginea</name>
    <dbReference type="NCBI Taxonomy" id="58350"/>
    <lineage>
        <taxon>Bacteria</taxon>
        <taxon>Bacillati</taxon>
        <taxon>Actinomycetota</taxon>
        <taxon>Actinomycetes</taxon>
        <taxon>Kitasatosporales</taxon>
        <taxon>Streptomycetaceae</taxon>
        <taxon>Kitasatospora</taxon>
    </lineage>
</organism>
<feature type="transmembrane region" description="Helical" evidence="2">
    <location>
        <begin position="26"/>
        <end position="47"/>
    </location>
</feature>